<sequence length="223" mass="23318">MADQADTRALLRLVTWLSPAFPVGSFAYSGGLEQAVHDGLVTSAEELRLWLETLLTRGGMWNDAVLLAESYRGHDDPRRLKAASELAEALAGSSERHMETVLQGEAFLAAARSWPSAVFELLGPVAVYPVAVGAVAGAHGTGLRSSLAAFLGAAASNAVSAAIRCGVIGQRDGVAVLAGLENTIAAVAERAAQSSLDELGSATIMADVSSLRHETLYTRLFRS</sequence>
<keyword evidence="1 3" id="KW-0996">Nickel insertion</keyword>
<name>A0ABY8DF04_9HYPH</name>
<proteinExistence type="inferred from homology"/>
<evidence type="ECO:0000313" key="4">
    <source>
        <dbReference type="EMBL" id="WEX89481.1"/>
    </source>
</evidence>
<keyword evidence="5" id="KW-1185">Reference proteome</keyword>
<reference evidence="4 5" key="1">
    <citation type="submission" date="2023-03" db="EMBL/GenBank/DDBJ databases">
        <authorList>
            <person name="Kaur S."/>
            <person name="Espinosa-Saiz D."/>
            <person name="Velazquez E."/>
            <person name="Menendez E."/>
            <person name="diCenzo G.C."/>
        </authorList>
    </citation>
    <scope>NUCLEOTIDE SEQUENCE [LARGE SCALE GENOMIC DNA]</scope>
    <source>
        <strain evidence="4 5">LMG 24692</strain>
    </source>
</reference>
<evidence type="ECO:0000256" key="3">
    <source>
        <dbReference type="HAMAP-Rule" id="MF_01385"/>
    </source>
</evidence>
<dbReference type="InterPro" id="IPR038277">
    <property type="entry name" value="UreF_sf"/>
</dbReference>
<keyword evidence="2 3" id="KW-0143">Chaperone</keyword>
<protein>
    <recommendedName>
        <fullName evidence="3">Urease accessory protein UreF</fullName>
    </recommendedName>
</protein>
<dbReference type="HAMAP" id="MF_01385">
    <property type="entry name" value="UreF"/>
    <property type="match status" value="1"/>
</dbReference>
<dbReference type="InterPro" id="IPR002639">
    <property type="entry name" value="UreF"/>
</dbReference>
<evidence type="ECO:0000256" key="2">
    <source>
        <dbReference type="ARBA" id="ARBA00023186"/>
    </source>
</evidence>
<comment type="subunit">
    <text evidence="3">UreD, UreF and UreG form a complex that acts as a GTP-hydrolysis-dependent molecular chaperone, activating the urease apoprotein by helping to assemble the nickel containing metallocenter of UreC. The UreE protein probably delivers the nickel.</text>
</comment>
<evidence type="ECO:0000256" key="1">
    <source>
        <dbReference type="ARBA" id="ARBA00022988"/>
    </source>
</evidence>
<comment type="function">
    <text evidence="3">Required for maturation of urease via the functional incorporation of the urease nickel metallocenter.</text>
</comment>
<dbReference type="EMBL" id="CP120373">
    <property type="protein sequence ID" value="WEX89481.1"/>
    <property type="molecule type" value="Genomic_DNA"/>
</dbReference>
<dbReference type="Proteomes" id="UP001229355">
    <property type="component" value="Chromosome 1"/>
</dbReference>
<organism evidence="4 5">
    <name type="scientific">Sinorhizobium garamanticum</name>
    <dbReference type="NCBI Taxonomy" id="680247"/>
    <lineage>
        <taxon>Bacteria</taxon>
        <taxon>Pseudomonadati</taxon>
        <taxon>Pseudomonadota</taxon>
        <taxon>Alphaproteobacteria</taxon>
        <taxon>Hyphomicrobiales</taxon>
        <taxon>Rhizobiaceae</taxon>
        <taxon>Sinorhizobium/Ensifer group</taxon>
        <taxon>Sinorhizobium</taxon>
    </lineage>
</organism>
<gene>
    <name evidence="3" type="primary">ureF</name>
    <name evidence="4" type="ORF">PZN02_002160</name>
</gene>
<keyword evidence="3" id="KW-0963">Cytoplasm</keyword>
<dbReference type="PANTHER" id="PTHR33620">
    <property type="entry name" value="UREASE ACCESSORY PROTEIN F"/>
    <property type="match status" value="1"/>
</dbReference>
<dbReference type="Pfam" id="PF01730">
    <property type="entry name" value="UreF"/>
    <property type="match status" value="1"/>
</dbReference>
<dbReference type="RefSeq" id="WP_280661456.1">
    <property type="nucleotide sequence ID" value="NZ_CP120373.1"/>
</dbReference>
<dbReference type="PIRSF" id="PIRSF009467">
    <property type="entry name" value="Ureas_acces_UreF"/>
    <property type="match status" value="1"/>
</dbReference>
<evidence type="ECO:0000313" key="5">
    <source>
        <dbReference type="Proteomes" id="UP001229355"/>
    </source>
</evidence>
<accession>A0ABY8DF04</accession>
<comment type="subcellular location">
    <subcellularLocation>
        <location evidence="3">Cytoplasm</location>
    </subcellularLocation>
</comment>
<comment type="similarity">
    <text evidence="3">Belongs to the UreF family.</text>
</comment>
<dbReference type="Gene3D" id="1.10.4190.10">
    <property type="entry name" value="Urease accessory protein UreF"/>
    <property type="match status" value="1"/>
</dbReference>
<dbReference type="PANTHER" id="PTHR33620:SF1">
    <property type="entry name" value="UREASE ACCESSORY PROTEIN F"/>
    <property type="match status" value="1"/>
</dbReference>